<name>A0AAV9RTW4_9TELE</name>
<keyword evidence="3" id="KW-1185">Reference proteome</keyword>
<feature type="compositionally biased region" description="Polar residues" evidence="1">
    <location>
        <begin position="78"/>
        <end position="90"/>
    </location>
</feature>
<evidence type="ECO:0000256" key="1">
    <source>
        <dbReference type="SAM" id="MobiDB-lite"/>
    </source>
</evidence>
<comment type="caution">
    <text evidence="2">The sequence shown here is derived from an EMBL/GenBank/DDBJ whole genome shotgun (WGS) entry which is preliminary data.</text>
</comment>
<dbReference type="EMBL" id="JAHHUM010001400">
    <property type="protein sequence ID" value="KAK5612503.1"/>
    <property type="molecule type" value="Genomic_DNA"/>
</dbReference>
<evidence type="ECO:0000313" key="3">
    <source>
        <dbReference type="Proteomes" id="UP001311232"/>
    </source>
</evidence>
<feature type="region of interest" description="Disordered" evidence="1">
    <location>
        <begin position="78"/>
        <end position="101"/>
    </location>
</feature>
<proteinExistence type="predicted"/>
<accession>A0AAV9RTW4</accession>
<protein>
    <submittedName>
        <fullName evidence="2">Uncharacterized protein</fullName>
    </submittedName>
</protein>
<sequence length="124" mass="14330">MAGVEDCLKEGAVGGVPRILKPQEEPLHPVIADLDSVTGLLQQFLHVQRDLNERWEKDTLRQDQRWHQLQIQINKNKKIWSSSTEKGSPSRSHHLWNNWRGKRSLSPCPEREVGGIGEKQMYQN</sequence>
<dbReference type="Proteomes" id="UP001311232">
    <property type="component" value="Unassembled WGS sequence"/>
</dbReference>
<reference evidence="2 3" key="1">
    <citation type="submission" date="2021-06" db="EMBL/GenBank/DDBJ databases">
        <authorList>
            <person name="Palmer J.M."/>
        </authorList>
    </citation>
    <scope>NUCLEOTIDE SEQUENCE [LARGE SCALE GENOMIC DNA]</scope>
    <source>
        <strain evidence="2 3">MEX-2019</strain>
        <tissue evidence="2">Muscle</tissue>
    </source>
</reference>
<dbReference type="AlphaFoldDB" id="A0AAV9RTW4"/>
<evidence type="ECO:0000313" key="2">
    <source>
        <dbReference type="EMBL" id="KAK5612503.1"/>
    </source>
</evidence>
<gene>
    <name evidence="2" type="ORF">CRENBAI_012845</name>
</gene>
<organism evidence="2 3">
    <name type="scientific">Crenichthys baileyi</name>
    <name type="common">White River springfish</name>
    <dbReference type="NCBI Taxonomy" id="28760"/>
    <lineage>
        <taxon>Eukaryota</taxon>
        <taxon>Metazoa</taxon>
        <taxon>Chordata</taxon>
        <taxon>Craniata</taxon>
        <taxon>Vertebrata</taxon>
        <taxon>Euteleostomi</taxon>
        <taxon>Actinopterygii</taxon>
        <taxon>Neopterygii</taxon>
        <taxon>Teleostei</taxon>
        <taxon>Neoteleostei</taxon>
        <taxon>Acanthomorphata</taxon>
        <taxon>Ovalentaria</taxon>
        <taxon>Atherinomorphae</taxon>
        <taxon>Cyprinodontiformes</taxon>
        <taxon>Goodeidae</taxon>
        <taxon>Crenichthys</taxon>
    </lineage>
</organism>